<dbReference type="KEGG" id="ark:D6B99_04650"/>
<evidence type="ECO:0000313" key="1">
    <source>
        <dbReference type="EMBL" id="AYD46964.1"/>
    </source>
</evidence>
<sequence>MKASLKKGYKKGTMLLVCILSLSFFYNSANAQKLFFVFAHAGYEQPSNSGLMSQYKFGLGGEAGAGLKILGKTYLTGTVGYSNFFDKKGGPGNLTYVPVRFGLRQNFLPLNILFVHADVGTAGVKNNVNSGSRFTGSFGGGAKLGPLEAEIDYEMIGKKNGDPDGSNNWAAFKLGWRFGL</sequence>
<evidence type="ECO:0000313" key="2">
    <source>
        <dbReference type="Proteomes" id="UP000266118"/>
    </source>
</evidence>
<protein>
    <recommendedName>
        <fullName evidence="3">Outer membrane protein beta-barrel domain-containing protein</fullName>
    </recommendedName>
</protein>
<dbReference type="OrthoDB" id="673328at2"/>
<reference evidence="1 2" key="1">
    <citation type="submission" date="2018-09" db="EMBL/GenBank/DDBJ databases">
        <title>Arachidicoccus sp. nov., a bacterium isolated from soil.</title>
        <authorList>
            <person name="Weon H.-Y."/>
            <person name="Kwon S.-W."/>
            <person name="Lee S.A."/>
        </authorList>
    </citation>
    <scope>NUCLEOTIDE SEQUENCE [LARGE SCALE GENOMIC DNA]</scope>
    <source>
        <strain evidence="1 2">KIS59-12</strain>
    </source>
</reference>
<proteinExistence type="predicted"/>
<dbReference type="EMBL" id="CP032489">
    <property type="protein sequence ID" value="AYD46964.1"/>
    <property type="molecule type" value="Genomic_DNA"/>
</dbReference>
<organism evidence="1 2">
    <name type="scientific">Arachidicoccus soli</name>
    <dbReference type="NCBI Taxonomy" id="2341117"/>
    <lineage>
        <taxon>Bacteria</taxon>
        <taxon>Pseudomonadati</taxon>
        <taxon>Bacteroidota</taxon>
        <taxon>Chitinophagia</taxon>
        <taxon>Chitinophagales</taxon>
        <taxon>Chitinophagaceae</taxon>
        <taxon>Arachidicoccus</taxon>
    </lineage>
</organism>
<dbReference type="Proteomes" id="UP000266118">
    <property type="component" value="Chromosome"/>
</dbReference>
<accession>A0A386HNQ7</accession>
<keyword evidence="2" id="KW-1185">Reference proteome</keyword>
<name>A0A386HNQ7_9BACT</name>
<dbReference type="AlphaFoldDB" id="A0A386HNQ7"/>
<evidence type="ECO:0008006" key="3">
    <source>
        <dbReference type="Google" id="ProtNLM"/>
    </source>
</evidence>
<gene>
    <name evidence="1" type="ORF">D6B99_04650</name>
</gene>
<dbReference type="RefSeq" id="WP_119985574.1">
    <property type="nucleotide sequence ID" value="NZ_CP032489.1"/>
</dbReference>